<dbReference type="InterPro" id="IPR018484">
    <property type="entry name" value="FGGY_N"/>
</dbReference>
<evidence type="ECO:0000259" key="12">
    <source>
        <dbReference type="Pfam" id="PF02782"/>
    </source>
</evidence>
<evidence type="ECO:0000256" key="3">
    <source>
        <dbReference type="ARBA" id="ARBA00022679"/>
    </source>
</evidence>
<dbReference type="FunFam" id="3.30.420.40:FF:000008">
    <property type="entry name" value="Glycerol kinase"/>
    <property type="match status" value="1"/>
</dbReference>
<keyword evidence="6 9" id="KW-0319">Glycerol metabolism</keyword>
<dbReference type="RefSeq" id="WP_055979034.1">
    <property type="nucleotide sequence ID" value="NZ_BAABEG010000001.1"/>
</dbReference>
<name>A0A7X0F4U7_9HYPH</name>
<evidence type="ECO:0000313" key="14">
    <source>
        <dbReference type="Proteomes" id="UP000536262"/>
    </source>
</evidence>
<feature type="binding site" evidence="9">
    <location>
        <position position="411"/>
    </location>
    <ligand>
        <name>ATP</name>
        <dbReference type="ChEBI" id="CHEBI:30616"/>
    </ligand>
</feature>
<dbReference type="AlphaFoldDB" id="A0A7X0F4U7"/>
<feature type="binding site" evidence="9">
    <location>
        <position position="244"/>
    </location>
    <ligand>
        <name>glycerol</name>
        <dbReference type="ChEBI" id="CHEBI:17754"/>
    </ligand>
</feature>
<feature type="binding site" evidence="9">
    <location>
        <position position="12"/>
    </location>
    <ligand>
        <name>ATP</name>
        <dbReference type="ChEBI" id="CHEBI:30616"/>
    </ligand>
</feature>
<evidence type="ECO:0000256" key="5">
    <source>
        <dbReference type="ARBA" id="ARBA00022777"/>
    </source>
</evidence>
<dbReference type="Proteomes" id="UP000536262">
    <property type="component" value="Unassembled WGS sequence"/>
</dbReference>
<feature type="binding site" evidence="9">
    <location>
        <position position="265"/>
    </location>
    <ligand>
        <name>ADP</name>
        <dbReference type="ChEBI" id="CHEBI:456216"/>
    </ligand>
</feature>
<reference evidence="13 14" key="1">
    <citation type="submission" date="2020-08" db="EMBL/GenBank/DDBJ databases">
        <title>Genomic Encyclopedia of Type Strains, Phase IV (KMG-IV): sequencing the most valuable type-strain genomes for metagenomic binning, comparative biology and taxonomic classification.</title>
        <authorList>
            <person name="Goeker M."/>
        </authorList>
    </citation>
    <scope>NUCLEOTIDE SEQUENCE [LARGE SCALE GENOMIC DNA]</scope>
    <source>
        <strain evidence="13 14">DSM 7051</strain>
    </source>
</reference>
<dbReference type="EMBL" id="JACHOU010000002">
    <property type="protein sequence ID" value="MBB6353111.1"/>
    <property type="molecule type" value="Genomic_DNA"/>
</dbReference>
<sequence length="497" mass="54073">MSGFILAIDQGTTSSRAIVFDQAMRVAGVGQKEFAQHFPASGWVEHDPEEIWDSVVSTCKTALKKAGRDAADIAAIGITNQRETVVIWDKATGKPIHNAIVWQDRRTAPLCAKLKKQGLEPRFTRKTGLLLDPYFSGTKIAWLLDKVKGARKRAERGELLAGTIDSFLIWRLTGGKVHATDATNASRTLVYNIEKNVWDAELLDILRIPASLLPEVKDCAADFGVTAKALFGAEIPILGVAGDQQAATIGQACFEPGMMKSTYGTGCFAILNTGGDIVRSKNRLLTTIAYRLDGKTTYALEGSIFIAGAAVQWLRDGIKVIGKAEHSGELAVQADDTQSVYLVPAFVGLGAPHWDAEARGAIYGLTRNTGPEEFARAALESVAYQTRDLLDAMKKDWKTRNGKTVLRVDGGMVASDWTMQRLADILDAPVDRPTVLETTALGAAWLAGSRAGVWPKAKDFAKAWALDRQFKPEMQPAVRTAKLKGWHDAVRRTLTPK</sequence>
<dbReference type="GO" id="GO:0005829">
    <property type="term" value="C:cytosol"/>
    <property type="evidence" value="ECO:0007669"/>
    <property type="project" value="TreeGrafter"/>
</dbReference>
<dbReference type="PANTHER" id="PTHR10196">
    <property type="entry name" value="SUGAR KINASE"/>
    <property type="match status" value="1"/>
</dbReference>
<organism evidence="13 14">
    <name type="scientific">Aminobacter aganoensis</name>
    <dbReference type="NCBI Taxonomy" id="83264"/>
    <lineage>
        <taxon>Bacteria</taxon>
        <taxon>Pseudomonadati</taxon>
        <taxon>Pseudomonadota</taxon>
        <taxon>Alphaproteobacteria</taxon>
        <taxon>Hyphomicrobiales</taxon>
        <taxon>Phyllobacteriaceae</taxon>
        <taxon>Aminobacter</taxon>
    </lineage>
</organism>
<gene>
    <name evidence="9" type="primary">glpK</name>
    <name evidence="13" type="ORF">GGR00_000879</name>
</gene>
<keyword evidence="5 9" id="KW-0418">Kinase</keyword>
<feature type="binding site" evidence="9">
    <location>
        <position position="243"/>
    </location>
    <ligand>
        <name>sn-glycerol 3-phosphate</name>
        <dbReference type="ChEBI" id="CHEBI:57597"/>
    </ligand>
</feature>
<dbReference type="InterPro" id="IPR018485">
    <property type="entry name" value="FGGY_C"/>
</dbReference>
<evidence type="ECO:0000256" key="1">
    <source>
        <dbReference type="ARBA" id="ARBA00005190"/>
    </source>
</evidence>
<feature type="binding site" evidence="9">
    <location>
        <position position="411"/>
    </location>
    <ligand>
        <name>ADP</name>
        <dbReference type="ChEBI" id="CHEBI:456216"/>
    </ligand>
</feature>
<evidence type="ECO:0000256" key="7">
    <source>
        <dbReference type="ARBA" id="ARBA00022840"/>
    </source>
</evidence>
<feature type="binding site" evidence="9">
    <location>
        <position position="12"/>
    </location>
    <ligand>
        <name>ADP</name>
        <dbReference type="ChEBI" id="CHEBI:456216"/>
    </ligand>
</feature>
<dbReference type="NCBIfam" id="NF000756">
    <property type="entry name" value="PRK00047.1"/>
    <property type="match status" value="1"/>
</dbReference>
<feature type="domain" description="Carbohydrate kinase FGGY N-terminal" evidence="11">
    <location>
        <begin position="5"/>
        <end position="250"/>
    </location>
</feature>
<feature type="binding site" evidence="9">
    <location>
        <position position="12"/>
    </location>
    <ligand>
        <name>sn-glycerol 3-phosphate</name>
        <dbReference type="ChEBI" id="CHEBI:57597"/>
    </ligand>
</feature>
<feature type="binding site" evidence="9">
    <location>
        <position position="134"/>
    </location>
    <ligand>
        <name>glycerol</name>
        <dbReference type="ChEBI" id="CHEBI:17754"/>
    </ligand>
</feature>
<comment type="caution">
    <text evidence="13">The sequence shown here is derived from an EMBL/GenBank/DDBJ whole genome shotgun (WGS) entry which is preliminary data.</text>
</comment>
<feature type="binding site" evidence="9">
    <location>
        <position position="134"/>
    </location>
    <ligand>
        <name>sn-glycerol 3-phosphate</name>
        <dbReference type="ChEBI" id="CHEBI:57597"/>
    </ligand>
</feature>
<dbReference type="GO" id="GO:0019563">
    <property type="term" value="P:glycerol catabolic process"/>
    <property type="evidence" value="ECO:0007669"/>
    <property type="project" value="UniProtKB-UniRule"/>
</dbReference>
<dbReference type="GO" id="GO:0004370">
    <property type="term" value="F:glycerol kinase activity"/>
    <property type="evidence" value="ECO:0007669"/>
    <property type="project" value="UniProtKB-UniRule"/>
</dbReference>
<evidence type="ECO:0000256" key="10">
    <source>
        <dbReference type="RuleBase" id="RU003733"/>
    </source>
</evidence>
<feature type="domain" description="Carbohydrate kinase FGGY C-terminal" evidence="12">
    <location>
        <begin position="260"/>
        <end position="448"/>
    </location>
</feature>
<dbReference type="Pfam" id="PF02782">
    <property type="entry name" value="FGGY_C"/>
    <property type="match status" value="1"/>
</dbReference>
<feature type="binding site" evidence="9">
    <location>
        <position position="243"/>
    </location>
    <ligand>
        <name>glycerol</name>
        <dbReference type="ChEBI" id="CHEBI:17754"/>
    </ligand>
</feature>
<dbReference type="FunFam" id="3.30.420.40:FF:000007">
    <property type="entry name" value="Glycerol kinase"/>
    <property type="match status" value="1"/>
</dbReference>
<feature type="binding site" evidence="9">
    <location>
        <position position="308"/>
    </location>
    <ligand>
        <name>ADP</name>
        <dbReference type="ChEBI" id="CHEBI:456216"/>
    </ligand>
</feature>
<comment type="similarity">
    <text evidence="2 9 10">Belongs to the FGGY kinase family.</text>
</comment>
<evidence type="ECO:0000313" key="13">
    <source>
        <dbReference type="EMBL" id="MBB6353111.1"/>
    </source>
</evidence>
<dbReference type="Pfam" id="PF00370">
    <property type="entry name" value="FGGY_N"/>
    <property type="match status" value="1"/>
</dbReference>
<feature type="binding site" evidence="9">
    <location>
        <position position="312"/>
    </location>
    <ligand>
        <name>ATP</name>
        <dbReference type="ChEBI" id="CHEBI:30616"/>
    </ligand>
</feature>
<dbReference type="PIRSF" id="PIRSF000538">
    <property type="entry name" value="GlpK"/>
    <property type="match status" value="1"/>
</dbReference>
<feature type="binding site" evidence="9">
    <location>
        <position position="13"/>
    </location>
    <ligand>
        <name>ATP</name>
        <dbReference type="ChEBI" id="CHEBI:30616"/>
    </ligand>
</feature>
<feature type="binding site" evidence="9">
    <location>
        <position position="265"/>
    </location>
    <ligand>
        <name>ATP</name>
        <dbReference type="ChEBI" id="CHEBI:30616"/>
    </ligand>
</feature>
<comment type="caution">
    <text evidence="9">Lacks conserved residue(s) required for the propagation of feature annotation.</text>
</comment>
<dbReference type="InterPro" id="IPR005999">
    <property type="entry name" value="Glycerol_kin"/>
</dbReference>
<keyword evidence="4 9" id="KW-0547">Nucleotide-binding</keyword>
<dbReference type="EC" id="2.7.1.30" evidence="9"/>
<dbReference type="PROSITE" id="PS00445">
    <property type="entry name" value="FGGY_KINASES_2"/>
    <property type="match status" value="1"/>
</dbReference>
<keyword evidence="14" id="KW-1185">Reference proteome</keyword>
<dbReference type="GO" id="GO:0005524">
    <property type="term" value="F:ATP binding"/>
    <property type="evidence" value="ECO:0007669"/>
    <property type="project" value="UniProtKB-UniRule"/>
</dbReference>
<evidence type="ECO:0000256" key="4">
    <source>
        <dbReference type="ARBA" id="ARBA00022741"/>
    </source>
</evidence>
<evidence type="ECO:0000259" key="11">
    <source>
        <dbReference type="Pfam" id="PF00370"/>
    </source>
</evidence>
<comment type="activity regulation">
    <text evidence="9">Inhibited by fructose 1,6-bisphosphate (FBP).</text>
</comment>
<evidence type="ECO:0000256" key="9">
    <source>
        <dbReference type="HAMAP-Rule" id="MF_00186"/>
    </source>
</evidence>
<feature type="binding site" evidence="9">
    <location>
        <position position="82"/>
    </location>
    <ligand>
        <name>sn-glycerol 3-phosphate</name>
        <dbReference type="ChEBI" id="CHEBI:57597"/>
    </ligand>
</feature>
<dbReference type="InterPro" id="IPR000577">
    <property type="entry name" value="Carb_kinase_FGGY"/>
</dbReference>
<evidence type="ECO:0000256" key="2">
    <source>
        <dbReference type="ARBA" id="ARBA00009156"/>
    </source>
</evidence>
<accession>A0A7X0F4U7</accession>
<keyword evidence="3 9" id="KW-0808">Transferase</keyword>
<dbReference type="HAMAP" id="MF_00186">
    <property type="entry name" value="Glycerol_kin"/>
    <property type="match status" value="1"/>
</dbReference>
<dbReference type="UniPathway" id="UPA00618">
    <property type="reaction ID" value="UER00672"/>
</dbReference>
<dbReference type="PANTHER" id="PTHR10196:SF78">
    <property type="entry name" value="GLYCEROL KINASE"/>
    <property type="match status" value="1"/>
</dbReference>
<dbReference type="Gene3D" id="3.30.420.40">
    <property type="match status" value="2"/>
</dbReference>
<comment type="pathway">
    <text evidence="1 9">Polyol metabolism; glycerol degradation via glycerol kinase pathway; sn-glycerol 3-phosphate from glycerol: step 1/1.</text>
</comment>
<keyword evidence="7 9" id="KW-0067">ATP-binding</keyword>
<feature type="binding site" evidence="9">
    <location>
        <position position="83"/>
    </location>
    <ligand>
        <name>sn-glycerol 3-phosphate</name>
        <dbReference type="ChEBI" id="CHEBI:57597"/>
    </ligand>
</feature>
<dbReference type="InterPro" id="IPR043129">
    <property type="entry name" value="ATPase_NBD"/>
</dbReference>
<dbReference type="NCBIfam" id="TIGR01311">
    <property type="entry name" value="glycerol_kin"/>
    <property type="match status" value="1"/>
</dbReference>
<evidence type="ECO:0000256" key="8">
    <source>
        <dbReference type="ARBA" id="ARBA00052101"/>
    </source>
</evidence>
<feature type="binding site" evidence="9">
    <location>
        <position position="14"/>
    </location>
    <ligand>
        <name>ATP</name>
        <dbReference type="ChEBI" id="CHEBI:30616"/>
    </ligand>
</feature>
<proteinExistence type="inferred from homology"/>
<comment type="function">
    <text evidence="9">Key enzyme in the regulation of glycerol uptake and metabolism. Catalyzes the phosphorylation of glycerol to yield sn-glycerol 3-phosphate.</text>
</comment>
<dbReference type="GO" id="GO:0006072">
    <property type="term" value="P:glycerol-3-phosphate metabolic process"/>
    <property type="evidence" value="ECO:0007669"/>
    <property type="project" value="InterPro"/>
</dbReference>
<comment type="catalytic activity">
    <reaction evidence="8 9">
        <text>glycerol + ATP = sn-glycerol 3-phosphate + ADP + H(+)</text>
        <dbReference type="Rhea" id="RHEA:21644"/>
        <dbReference type="ChEBI" id="CHEBI:15378"/>
        <dbReference type="ChEBI" id="CHEBI:17754"/>
        <dbReference type="ChEBI" id="CHEBI:30616"/>
        <dbReference type="ChEBI" id="CHEBI:57597"/>
        <dbReference type="ChEBI" id="CHEBI:456216"/>
        <dbReference type="EC" id="2.7.1.30"/>
    </reaction>
</comment>
<feature type="binding site" evidence="9">
    <location>
        <position position="83"/>
    </location>
    <ligand>
        <name>glycerol</name>
        <dbReference type="ChEBI" id="CHEBI:17754"/>
    </ligand>
</feature>
<feature type="binding site" evidence="9">
    <location>
        <position position="308"/>
    </location>
    <ligand>
        <name>ATP</name>
        <dbReference type="ChEBI" id="CHEBI:30616"/>
    </ligand>
</feature>
<protein>
    <recommendedName>
        <fullName evidence="9">Glycerol kinase</fullName>
        <ecNumber evidence="9">2.7.1.30</ecNumber>
    </recommendedName>
    <alternativeName>
        <fullName evidence="9">ATP:glycerol 3-phosphotransferase</fullName>
    </alternativeName>
    <alternativeName>
        <fullName evidence="9">Glycerokinase</fullName>
        <shortName evidence="9">GK</shortName>
    </alternativeName>
</protein>
<feature type="binding site" evidence="9">
    <location>
        <position position="16"/>
    </location>
    <ligand>
        <name>ADP</name>
        <dbReference type="ChEBI" id="CHEBI:456216"/>
    </ligand>
</feature>
<dbReference type="CDD" id="cd07786">
    <property type="entry name" value="FGGY_EcGK_like"/>
    <property type="match status" value="1"/>
</dbReference>
<dbReference type="InterPro" id="IPR018483">
    <property type="entry name" value="Carb_kinase_FGGY_CS"/>
</dbReference>
<dbReference type="SUPFAM" id="SSF53067">
    <property type="entry name" value="Actin-like ATPase domain"/>
    <property type="match status" value="2"/>
</dbReference>
<feature type="binding site" evidence="9">
    <location>
        <position position="82"/>
    </location>
    <ligand>
        <name>glycerol</name>
        <dbReference type="ChEBI" id="CHEBI:17754"/>
    </ligand>
</feature>
<evidence type="ECO:0000256" key="6">
    <source>
        <dbReference type="ARBA" id="ARBA00022798"/>
    </source>
</evidence>